<dbReference type="Gene3D" id="2.170.270.10">
    <property type="entry name" value="SET domain"/>
    <property type="match status" value="1"/>
</dbReference>
<dbReference type="Pfam" id="PF01753">
    <property type="entry name" value="zf-MYND"/>
    <property type="match status" value="1"/>
</dbReference>
<dbReference type="PANTHER" id="PTHR12197">
    <property type="entry name" value="HISTONE-LYSINE N-METHYLTRANSFERASE SMYD"/>
    <property type="match status" value="1"/>
</dbReference>
<dbReference type="Pfam" id="PF00856">
    <property type="entry name" value="SET"/>
    <property type="match status" value="1"/>
</dbReference>
<sequence length="496" mass="55233">MSLYHEVLDPLKGRSAVASIALPAGSRVLQTFATSAVSSPSSCGSCFVSQVSLSRCAGCRIACYCSRRCQQLDWPQHRWECQAWRSIPAAHASPTLLLVTRLAFKLFRSSKITEEARNAVLKLCHHLLDHSGEKRQVFDDMTQLVLLLLSRYKASAKQQIPSFDELENDLKTEILKLFGRVNCNAFSIANSVTNESLGIGLFPEGALFNHDCDPNSIVSFKGREMLVHVVKDVAAGQEITVSYVELLQSTQARRSELKKSYFFDCECARCQAALEEEAGSVKDEWYLDGLVCTHKEGGVCGGVVVVEKTLDCTVGCAVCKLCGRERDGREIDRCEKLLKSFEALGVDSEQRKWEAYQQKWKLVTQQLQLHPRNARVAAMAREIGNFLCGATSSELRRLALPFFVAELHAVEWLLPKTKLPSRGLLHFQIGKLMFEEVESLTGTLSRADQVDRLESAAKHLHKSLSILTFAYGSDSTAVQSAQLLLDEMQRSSHQLL</sequence>
<dbReference type="PROSITE" id="PS50280">
    <property type="entry name" value="SET"/>
    <property type="match status" value="1"/>
</dbReference>
<keyword evidence="3" id="KW-0949">S-adenosyl-L-methionine</keyword>
<gene>
    <name evidence="10" type="ORF">PM001_LOCUS12258</name>
</gene>
<dbReference type="InterPro" id="IPR050869">
    <property type="entry name" value="H3K4_H4K5_MeTrfase"/>
</dbReference>
<dbReference type="InterPro" id="IPR002893">
    <property type="entry name" value="Znf_MYND"/>
</dbReference>
<evidence type="ECO:0000313" key="10">
    <source>
        <dbReference type="EMBL" id="CAK7927108.1"/>
    </source>
</evidence>
<keyword evidence="5 7" id="KW-0863">Zinc-finger</keyword>
<dbReference type="InterPro" id="IPR001214">
    <property type="entry name" value="SET_dom"/>
</dbReference>
<proteinExistence type="predicted"/>
<evidence type="ECO:0000256" key="5">
    <source>
        <dbReference type="ARBA" id="ARBA00022771"/>
    </source>
</evidence>
<keyword evidence="2" id="KW-0808">Transferase</keyword>
<evidence type="ECO:0000256" key="6">
    <source>
        <dbReference type="ARBA" id="ARBA00022833"/>
    </source>
</evidence>
<dbReference type="InterPro" id="IPR046341">
    <property type="entry name" value="SET_dom_sf"/>
</dbReference>
<evidence type="ECO:0000256" key="1">
    <source>
        <dbReference type="ARBA" id="ARBA00022603"/>
    </source>
</evidence>
<comment type="caution">
    <text evidence="10">The sequence shown here is derived from an EMBL/GenBank/DDBJ whole genome shotgun (WGS) entry which is preliminary data.</text>
</comment>
<keyword evidence="4" id="KW-0479">Metal-binding</keyword>
<evidence type="ECO:0000256" key="2">
    <source>
        <dbReference type="ARBA" id="ARBA00022679"/>
    </source>
</evidence>
<organism evidence="10 11">
    <name type="scientific">Peronospora matthiolae</name>
    <dbReference type="NCBI Taxonomy" id="2874970"/>
    <lineage>
        <taxon>Eukaryota</taxon>
        <taxon>Sar</taxon>
        <taxon>Stramenopiles</taxon>
        <taxon>Oomycota</taxon>
        <taxon>Peronosporomycetes</taxon>
        <taxon>Peronosporales</taxon>
        <taxon>Peronosporaceae</taxon>
        <taxon>Peronospora</taxon>
    </lineage>
</organism>
<dbReference type="PROSITE" id="PS50865">
    <property type="entry name" value="ZF_MYND_2"/>
    <property type="match status" value="1"/>
</dbReference>
<evidence type="ECO:0000256" key="4">
    <source>
        <dbReference type="ARBA" id="ARBA00022723"/>
    </source>
</evidence>
<dbReference type="Gene3D" id="6.10.140.2220">
    <property type="match status" value="1"/>
</dbReference>
<dbReference type="GO" id="GO:0005634">
    <property type="term" value="C:nucleus"/>
    <property type="evidence" value="ECO:0007669"/>
    <property type="project" value="TreeGrafter"/>
</dbReference>
<evidence type="ECO:0000313" key="11">
    <source>
        <dbReference type="Proteomes" id="UP001162060"/>
    </source>
</evidence>
<dbReference type="PANTHER" id="PTHR12197:SF251">
    <property type="entry name" value="EG:BACR7C10.4 PROTEIN"/>
    <property type="match status" value="1"/>
</dbReference>
<reference evidence="10" key="1">
    <citation type="submission" date="2024-01" db="EMBL/GenBank/DDBJ databases">
        <authorList>
            <person name="Webb A."/>
        </authorList>
    </citation>
    <scope>NUCLEOTIDE SEQUENCE</scope>
    <source>
        <strain evidence="10">Pm1</strain>
    </source>
</reference>
<dbReference type="PROSITE" id="PS01360">
    <property type="entry name" value="ZF_MYND_1"/>
    <property type="match status" value="1"/>
</dbReference>
<dbReference type="InterPro" id="IPR011990">
    <property type="entry name" value="TPR-like_helical_dom_sf"/>
</dbReference>
<feature type="domain" description="MYND-type" evidence="9">
    <location>
        <begin position="43"/>
        <end position="81"/>
    </location>
</feature>
<evidence type="ECO:0000256" key="7">
    <source>
        <dbReference type="PROSITE-ProRule" id="PRU00134"/>
    </source>
</evidence>
<dbReference type="Gene3D" id="1.10.220.160">
    <property type="match status" value="1"/>
</dbReference>
<evidence type="ECO:0000256" key="3">
    <source>
        <dbReference type="ARBA" id="ARBA00022691"/>
    </source>
</evidence>
<dbReference type="AlphaFoldDB" id="A0AAV1U0A9"/>
<dbReference type="Gene3D" id="1.25.40.10">
    <property type="entry name" value="Tetratricopeptide repeat domain"/>
    <property type="match status" value="1"/>
</dbReference>
<dbReference type="EMBL" id="CAKLBY020000107">
    <property type="protein sequence ID" value="CAK7927108.1"/>
    <property type="molecule type" value="Genomic_DNA"/>
</dbReference>
<evidence type="ECO:0000259" key="9">
    <source>
        <dbReference type="PROSITE" id="PS50865"/>
    </source>
</evidence>
<dbReference type="GO" id="GO:0008270">
    <property type="term" value="F:zinc ion binding"/>
    <property type="evidence" value="ECO:0007669"/>
    <property type="project" value="UniProtKB-KW"/>
</dbReference>
<keyword evidence="6" id="KW-0862">Zinc</keyword>
<name>A0AAV1U0A9_9STRA</name>
<feature type="domain" description="SET" evidence="8">
    <location>
        <begin position="1"/>
        <end position="244"/>
    </location>
</feature>
<accession>A0AAV1U0A9</accession>
<dbReference type="FunFam" id="2.170.270.10:FF:000013">
    <property type="entry name" value="Histone-lysine N-methyltransferase SMYD1 isoform 1"/>
    <property type="match status" value="1"/>
</dbReference>
<dbReference type="SUPFAM" id="SSF82199">
    <property type="entry name" value="SET domain"/>
    <property type="match status" value="1"/>
</dbReference>
<dbReference type="GO" id="GO:0008168">
    <property type="term" value="F:methyltransferase activity"/>
    <property type="evidence" value="ECO:0007669"/>
    <property type="project" value="UniProtKB-KW"/>
</dbReference>
<evidence type="ECO:0000259" key="8">
    <source>
        <dbReference type="PROSITE" id="PS50280"/>
    </source>
</evidence>
<dbReference type="Proteomes" id="UP001162060">
    <property type="component" value="Unassembled WGS sequence"/>
</dbReference>
<keyword evidence="1" id="KW-0489">Methyltransferase</keyword>
<protein>
    <submittedName>
        <fullName evidence="10">Uncharacterized protein</fullName>
    </submittedName>
</protein>
<dbReference type="GO" id="GO:0032259">
    <property type="term" value="P:methylation"/>
    <property type="evidence" value="ECO:0007669"/>
    <property type="project" value="UniProtKB-KW"/>
</dbReference>